<dbReference type="OMA" id="AIHIVPA"/>
<dbReference type="EMBL" id="JH767184">
    <property type="protein sequence ID" value="EQC29352.1"/>
    <property type="molecule type" value="Genomic_DNA"/>
</dbReference>
<keyword evidence="3 4" id="KW-0505">Motor protein</keyword>
<feature type="region of interest" description="Disordered" evidence="5">
    <location>
        <begin position="413"/>
        <end position="433"/>
    </location>
</feature>
<reference evidence="7 8" key="1">
    <citation type="submission" date="2012-04" db="EMBL/GenBank/DDBJ databases">
        <title>The Genome Sequence of Saprolegnia declina VS20.</title>
        <authorList>
            <consortium name="The Broad Institute Genome Sequencing Platform"/>
            <person name="Russ C."/>
            <person name="Nusbaum C."/>
            <person name="Tyler B."/>
            <person name="van West P."/>
            <person name="Dieguez-Uribeondo J."/>
            <person name="de Bruijn I."/>
            <person name="Tripathy S."/>
            <person name="Jiang R."/>
            <person name="Young S.K."/>
            <person name="Zeng Q."/>
            <person name="Gargeya S."/>
            <person name="Fitzgerald M."/>
            <person name="Haas B."/>
            <person name="Abouelleil A."/>
            <person name="Alvarado L."/>
            <person name="Arachchi H.M."/>
            <person name="Berlin A."/>
            <person name="Chapman S.B."/>
            <person name="Goldberg J."/>
            <person name="Griggs A."/>
            <person name="Gujja S."/>
            <person name="Hansen M."/>
            <person name="Howarth C."/>
            <person name="Imamovic A."/>
            <person name="Larimer J."/>
            <person name="McCowen C."/>
            <person name="Montmayeur A."/>
            <person name="Murphy C."/>
            <person name="Neiman D."/>
            <person name="Pearson M."/>
            <person name="Priest M."/>
            <person name="Roberts A."/>
            <person name="Saif S."/>
            <person name="Shea T."/>
            <person name="Sisk P."/>
            <person name="Sykes S."/>
            <person name="Wortman J."/>
            <person name="Nusbaum C."/>
            <person name="Birren B."/>
        </authorList>
    </citation>
    <scope>NUCLEOTIDE SEQUENCE [LARGE SCALE GENOMIC DNA]</scope>
    <source>
        <strain evidence="7 8">VS20</strain>
    </source>
</reference>
<evidence type="ECO:0000256" key="1">
    <source>
        <dbReference type="ARBA" id="ARBA00022741"/>
    </source>
</evidence>
<keyword evidence="8" id="KW-1185">Reference proteome</keyword>
<keyword evidence="4" id="KW-0493">Microtubule</keyword>
<sequence>MAERIQVGVRCRPPAGNNALYDASYALALEPHAIHIVPAHSRHVGQRSFAFDHVWAPETSQAQVYDHAVAPLVGHLLAGRSGAVLAYGQTGTGKSYTMGFLEASSAPELGIIPRVFEHLFDALAPTTHRVHMSFCQIYMETVHDLLVPLSSSLVDLPVRERDSAFYVDGLEAHAVTSLQNARSLVHLAMANRALAATARNATSSRSHSLLTISVSTTTSTAQLVLVDLAGSERSLPSLGFAPDATKARLLEAKSINSSLSALGNVMSSLASATRASYRDSKLTKLLKGVLRAGSTLVLATVDGAAANLAETLSTLKFASRCRHVTLPKRSSGAISSAHKNAAGQTVATQTEAPTDVDVLRDAFQKKEIELHMLYQEQLYKLRRALERLSARPDDKVWSILGERSSILTRHDDDDDALSVSTEDGDEAFNQVEL</sequence>
<evidence type="ECO:0000256" key="4">
    <source>
        <dbReference type="RuleBase" id="RU000394"/>
    </source>
</evidence>
<evidence type="ECO:0000313" key="7">
    <source>
        <dbReference type="EMBL" id="EQC29352.1"/>
    </source>
</evidence>
<organism evidence="7 8">
    <name type="scientific">Saprolegnia diclina (strain VS20)</name>
    <dbReference type="NCBI Taxonomy" id="1156394"/>
    <lineage>
        <taxon>Eukaryota</taxon>
        <taxon>Sar</taxon>
        <taxon>Stramenopiles</taxon>
        <taxon>Oomycota</taxon>
        <taxon>Saprolegniomycetes</taxon>
        <taxon>Saprolegniales</taxon>
        <taxon>Saprolegniaceae</taxon>
        <taxon>Saprolegnia</taxon>
    </lineage>
</organism>
<keyword evidence="1 3" id="KW-0547">Nucleotide-binding</keyword>
<dbReference type="GO" id="GO:0005871">
    <property type="term" value="C:kinesin complex"/>
    <property type="evidence" value="ECO:0007669"/>
    <property type="project" value="TreeGrafter"/>
</dbReference>
<dbReference type="AlphaFoldDB" id="T0RHR2"/>
<evidence type="ECO:0000256" key="5">
    <source>
        <dbReference type="SAM" id="MobiDB-lite"/>
    </source>
</evidence>
<dbReference type="InParanoid" id="T0RHR2"/>
<evidence type="ECO:0000256" key="3">
    <source>
        <dbReference type="PROSITE-ProRule" id="PRU00283"/>
    </source>
</evidence>
<dbReference type="InterPro" id="IPR027417">
    <property type="entry name" value="P-loop_NTPase"/>
</dbReference>
<dbReference type="RefSeq" id="XP_008617119.1">
    <property type="nucleotide sequence ID" value="XM_008618897.1"/>
</dbReference>
<evidence type="ECO:0000256" key="2">
    <source>
        <dbReference type="ARBA" id="ARBA00022840"/>
    </source>
</evidence>
<dbReference type="STRING" id="1156394.T0RHR2"/>
<dbReference type="OrthoDB" id="3176171at2759"/>
<dbReference type="GO" id="GO:0008017">
    <property type="term" value="F:microtubule binding"/>
    <property type="evidence" value="ECO:0007669"/>
    <property type="project" value="InterPro"/>
</dbReference>
<feature type="binding site" evidence="3">
    <location>
        <begin position="88"/>
        <end position="95"/>
    </location>
    <ligand>
        <name>ATP</name>
        <dbReference type="ChEBI" id="CHEBI:30616"/>
    </ligand>
</feature>
<dbReference type="PANTHER" id="PTHR24115">
    <property type="entry name" value="KINESIN-RELATED"/>
    <property type="match status" value="1"/>
</dbReference>
<dbReference type="PANTHER" id="PTHR24115:SF1004">
    <property type="entry name" value="KINESIN-LIKE PROTEIN KIF15"/>
    <property type="match status" value="1"/>
</dbReference>
<feature type="compositionally biased region" description="Acidic residues" evidence="5">
    <location>
        <begin position="413"/>
        <end position="426"/>
    </location>
</feature>
<dbReference type="InterPro" id="IPR036961">
    <property type="entry name" value="Kinesin_motor_dom_sf"/>
</dbReference>
<dbReference type="GO" id="GO:0007018">
    <property type="term" value="P:microtubule-based movement"/>
    <property type="evidence" value="ECO:0007669"/>
    <property type="project" value="InterPro"/>
</dbReference>
<dbReference type="SUPFAM" id="SSF52540">
    <property type="entry name" value="P-loop containing nucleoside triphosphate hydrolases"/>
    <property type="match status" value="1"/>
</dbReference>
<gene>
    <name evidence="7" type="ORF">SDRG_12816</name>
</gene>
<dbReference type="GO" id="GO:0005524">
    <property type="term" value="F:ATP binding"/>
    <property type="evidence" value="ECO:0007669"/>
    <property type="project" value="UniProtKB-UniRule"/>
</dbReference>
<dbReference type="Proteomes" id="UP000030762">
    <property type="component" value="Unassembled WGS sequence"/>
</dbReference>
<dbReference type="PROSITE" id="PS50067">
    <property type="entry name" value="KINESIN_MOTOR_2"/>
    <property type="match status" value="1"/>
</dbReference>
<feature type="domain" description="Kinesin motor" evidence="6">
    <location>
        <begin position="4"/>
        <end position="324"/>
    </location>
</feature>
<dbReference type="Pfam" id="PF00225">
    <property type="entry name" value="Kinesin"/>
    <property type="match status" value="1"/>
</dbReference>
<accession>T0RHR2</accession>
<protein>
    <recommendedName>
        <fullName evidence="4">Kinesin-like protein</fullName>
    </recommendedName>
</protein>
<dbReference type="SMART" id="SM00129">
    <property type="entry name" value="KISc"/>
    <property type="match status" value="1"/>
</dbReference>
<dbReference type="InterPro" id="IPR019821">
    <property type="entry name" value="Kinesin_motor_CS"/>
</dbReference>
<dbReference type="GeneID" id="19953543"/>
<dbReference type="GO" id="GO:0003777">
    <property type="term" value="F:microtubule motor activity"/>
    <property type="evidence" value="ECO:0007669"/>
    <property type="project" value="InterPro"/>
</dbReference>
<comment type="similarity">
    <text evidence="3 4">Belongs to the TRAFAC class myosin-kinesin ATPase superfamily. Kinesin family.</text>
</comment>
<evidence type="ECO:0000313" key="8">
    <source>
        <dbReference type="Proteomes" id="UP000030762"/>
    </source>
</evidence>
<dbReference type="VEuPathDB" id="FungiDB:SDRG_12816"/>
<dbReference type="InterPro" id="IPR001752">
    <property type="entry name" value="Kinesin_motor_dom"/>
</dbReference>
<evidence type="ECO:0000259" key="6">
    <source>
        <dbReference type="PROSITE" id="PS50067"/>
    </source>
</evidence>
<proteinExistence type="inferred from homology"/>
<dbReference type="InterPro" id="IPR027640">
    <property type="entry name" value="Kinesin-like_fam"/>
</dbReference>
<dbReference type="GO" id="GO:0016887">
    <property type="term" value="F:ATP hydrolysis activity"/>
    <property type="evidence" value="ECO:0007669"/>
    <property type="project" value="TreeGrafter"/>
</dbReference>
<dbReference type="GO" id="GO:0005874">
    <property type="term" value="C:microtubule"/>
    <property type="evidence" value="ECO:0007669"/>
    <property type="project" value="UniProtKB-KW"/>
</dbReference>
<dbReference type="eggNOG" id="KOG4280">
    <property type="taxonomic scope" value="Eukaryota"/>
</dbReference>
<dbReference type="PRINTS" id="PR00380">
    <property type="entry name" value="KINESINHEAVY"/>
</dbReference>
<dbReference type="PROSITE" id="PS00411">
    <property type="entry name" value="KINESIN_MOTOR_1"/>
    <property type="match status" value="1"/>
</dbReference>
<dbReference type="Gene3D" id="3.40.850.10">
    <property type="entry name" value="Kinesin motor domain"/>
    <property type="match status" value="1"/>
</dbReference>
<name>T0RHR2_SAPDV</name>
<keyword evidence="2 3" id="KW-0067">ATP-binding</keyword>